<comment type="caution">
    <text evidence="1">The sequence shown here is derived from an EMBL/GenBank/DDBJ whole genome shotgun (WGS) entry which is preliminary data.</text>
</comment>
<evidence type="ECO:0000313" key="2">
    <source>
        <dbReference type="Proteomes" id="UP000236333"/>
    </source>
</evidence>
<gene>
    <name evidence="1" type="ORF">TSOC_006120</name>
</gene>
<reference evidence="1 2" key="1">
    <citation type="journal article" date="2017" name="Mol. Biol. Evol.">
        <title>The 4-celled Tetrabaena socialis nuclear genome reveals the essential components for genetic control of cell number at the origin of multicellularity in the volvocine lineage.</title>
        <authorList>
            <person name="Featherston J."/>
            <person name="Arakaki Y."/>
            <person name="Hanschen E.R."/>
            <person name="Ferris P.J."/>
            <person name="Michod R.E."/>
            <person name="Olson B.J.S.C."/>
            <person name="Nozaki H."/>
            <person name="Durand P.M."/>
        </authorList>
    </citation>
    <scope>NUCLEOTIDE SEQUENCE [LARGE SCALE GENOMIC DNA]</scope>
    <source>
        <strain evidence="1 2">NIES-571</strain>
    </source>
</reference>
<accession>A0A2J8A4I1</accession>
<sequence>MDSELEEQRGVERVGPRTAAARLAPLPRARVLGLLPAAACGVLVTSTVWSRPWLAAKNSATDPATQITKLSYKVLDGTEA</sequence>
<dbReference type="EMBL" id="PGGS01000181">
    <property type="protein sequence ID" value="PNH07418.1"/>
    <property type="molecule type" value="Genomic_DNA"/>
</dbReference>
<keyword evidence="2" id="KW-1185">Reference proteome</keyword>
<dbReference type="Proteomes" id="UP000236333">
    <property type="component" value="Unassembled WGS sequence"/>
</dbReference>
<organism evidence="1 2">
    <name type="scientific">Tetrabaena socialis</name>
    <dbReference type="NCBI Taxonomy" id="47790"/>
    <lineage>
        <taxon>Eukaryota</taxon>
        <taxon>Viridiplantae</taxon>
        <taxon>Chlorophyta</taxon>
        <taxon>core chlorophytes</taxon>
        <taxon>Chlorophyceae</taxon>
        <taxon>CS clade</taxon>
        <taxon>Chlamydomonadales</taxon>
        <taxon>Tetrabaenaceae</taxon>
        <taxon>Tetrabaena</taxon>
    </lineage>
</organism>
<dbReference type="OrthoDB" id="1908104at2759"/>
<name>A0A2J8A4I1_9CHLO</name>
<evidence type="ECO:0000313" key="1">
    <source>
        <dbReference type="EMBL" id="PNH07418.1"/>
    </source>
</evidence>
<proteinExistence type="predicted"/>
<protein>
    <submittedName>
        <fullName evidence="1">Uncharacterized protein</fullName>
    </submittedName>
</protein>
<dbReference type="AlphaFoldDB" id="A0A2J8A4I1"/>